<keyword evidence="1" id="KW-0863">Zinc-finger</keyword>
<dbReference type="Proteomes" id="UP000769157">
    <property type="component" value="Unassembled WGS sequence"/>
</dbReference>
<dbReference type="AlphaFoldDB" id="A0A9P8P992"/>
<dbReference type="InterPro" id="IPR011011">
    <property type="entry name" value="Znf_FYVE_PHD"/>
</dbReference>
<dbReference type="InterPro" id="IPR001841">
    <property type="entry name" value="Znf_RING"/>
</dbReference>
<dbReference type="OrthoDB" id="8062037at2759"/>
<dbReference type="SUPFAM" id="SSF57903">
    <property type="entry name" value="FYVE/PHD zinc finger"/>
    <property type="match status" value="1"/>
</dbReference>
<sequence>MDIPDLCPICLDDLPDQTQTIVRETRSAQHLARTVPCHHYYHGFCINEWAKKANSCPQCRAAFTAIELISNREVYQSSNVEPKKQSPEPLDPEIDSRASLHHVHQHSHLTNQLCCLCDRSGSGGFAICQDCSSGYHLRCLGVLEGATAHGRQRQLGIRARVEEPNYVALVDEQRRRQAVTSEDIAWQALDALQGGKRTSHQTEDGGEVEKFKRPKRAGRIASLQGPTQLSTEALAQHNKLRGDPVSPPARDEVPFRLGFVSKSLIQALLLKNKLKRLRLSTQKYTAVNKAVSRQLYSRISAQTDYMAWLNKMSELVERYGIEKRNYVEFLDTLDDADRRVAQTLRDEYASMVDSMRVAHHNVCDLVDEFRVCVLPFAGGKVEHVEIERQFVTFATGRFRQRLQNGAGHGPVVFAGLWVFALEQQSRIRQLVLAQAAKNHQCLAVARRSMAADLERLAVRMLRGGDVIPGLGHQVETPHVAEDLVSVVAVLLAVIGDEFEIDSAGAPIHHKSSVADGWRRREEPARSGPPGAKTVAEQTADHLLGAWSNKLAVRGVLETEPVVYKFWSPQQRADDLG</sequence>
<dbReference type="RefSeq" id="XP_046061949.1">
    <property type="nucleotide sequence ID" value="XM_046203693.1"/>
</dbReference>
<protein>
    <recommendedName>
        <fullName evidence="3">RING-type domain-containing protein</fullName>
    </recommendedName>
</protein>
<dbReference type="SUPFAM" id="SSF57850">
    <property type="entry name" value="RING/U-box"/>
    <property type="match status" value="1"/>
</dbReference>
<feature type="domain" description="RING-type" evidence="3">
    <location>
        <begin position="7"/>
        <end position="60"/>
    </location>
</feature>
<proteinExistence type="predicted"/>
<name>A0A9P8P992_9ASCO</name>
<dbReference type="SMART" id="SM00184">
    <property type="entry name" value="RING"/>
    <property type="match status" value="1"/>
</dbReference>
<dbReference type="GeneID" id="70234753"/>
<keyword evidence="5" id="KW-1185">Reference proteome</keyword>
<dbReference type="PANTHER" id="PTHR12618">
    <property type="entry name" value="PHD AND RING FINGER DOMAIN-CONTAINING PROTEIN 1"/>
    <property type="match status" value="1"/>
</dbReference>
<keyword evidence="1" id="KW-0479">Metal-binding</keyword>
<feature type="region of interest" description="Disordered" evidence="2">
    <location>
        <begin position="195"/>
        <end position="223"/>
    </location>
</feature>
<dbReference type="PROSITE" id="PS50089">
    <property type="entry name" value="ZF_RING_2"/>
    <property type="match status" value="1"/>
</dbReference>
<evidence type="ECO:0000259" key="3">
    <source>
        <dbReference type="PROSITE" id="PS50089"/>
    </source>
</evidence>
<dbReference type="Pfam" id="PF13639">
    <property type="entry name" value="zf-RING_2"/>
    <property type="match status" value="1"/>
</dbReference>
<evidence type="ECO:0000256" key="1">
    <source>
        <dbReference type="PROSITE-ProRule" id="PRU00175"/>
    </source>
</evidence>
<feature type="compositionally biased region" description="Basic and acidic residues" evidence="2">
    <location>
        <begin position="200"/>
        <end position="211"/>
    </location>
</feature>
<comment type="caution">
    <text evidence="4">The sequence shown here is derived from an EMBL/GenBank/DDBJ whole genome shotgun (WGS) entry which is preliminary data.</text>
</comment>
<dbReference type="InterPro" id="IPR013083">
    <property type="entry name" value="Znf_RING/FYVE/PHD"/>
</dbReference>
<feature type="region of interest" description="Disordered" evidence="2">
    <location>
        <begin position="511"/>
        <end position="532"/>
    </location>
</feature>
<reference evidence="4" key="2">
    <citation type="submission" date="2021-01" db="EMBL/GenBank/DDBJ databases">
        <authorList>
            <person name="Schikora-Tamarit M.A."/>
        </authorList>
    </citation>
    <scope>NUCLEOTIDE SEQUENCE</scope>
    <source>
        <strain evidence="4">CBS6075</strain>
    </source>
</reference>
<dbReference type="Gene3D" id="3.30.40.10">
    <property type="entry name" value="Zinc/RING finger domain, C3HC4 (zinc finger)"/>
    <property type="match status" value="1"/>
</dbReference>
<dbReference type="PANTHER" id="PTHR12618:SF20">
    <property type="entry name" value="PHD AND RING FINGER DOMAIN-CONTAINING PROTEIN 1"/>
    <property type="match status" value="1"/>
</dbReference>
<evidence type="ECO:0000313" key="5">
    <source>
        <dbReference type="Proteomes" id="UP000769157"/>
    </source>
</evidence>
<dbReference type="InterPro" id="IPR047157">
    <property type="entry name" value="PHRF1/Atg35"/>
</dbReference>
<reference evidence="4" key="1">
    <citation type="journal article" date="2021" name="Open Biol.">
        <title>Shared evolutionary footprints suggest mitochondrial oxidative damage underlies multiple complex I losses in fungi.</title>
        <authorList>
            <person name="Schikora-Tamarit M.A."/>
            <person name="Marcet-Houben M."/>
            <person name="Nosek J."/>
            <person name="Gabaldon T."/>
        </authorList>
    </citation>
    <scope>NUCLEOTIDE SEQUENCE</scope>
    <source>
        <strain evidence="4">CBS6075</strain>
    </source>
</reference>
<keyword evidence="1" id="KW-0862">Zinc</keyword>
<dbReference type="EMBL" id="JAEUBE010000183">
    <property type="protein sequence ID" value="KAH3667137.1"/>
    <property type="molecule type" value="Genomic_DNA"/>
</dbReference>
<evidence type="ECO:0000256" key="2">
    <source>
        <dbReference type="SAM" id="MobiDB-lite"/>
    </source>
</evidence>
<dbReference type="GO" id="GO:0008270">
    <property type="term" value="F:zinc ion binding"/>
    <property type="evidence" value="ECO:0007669"/>
    <property type="project" value="UniProtKB-KW"/>
</dbReference>
<accession>A0A9P8P992</accession>
<organism evidence="4 5">
    <name type="scientific">Ogataea philodendri</name>
    <dbReference type="NCBI Taxonomy" id="1378263"/>
    <lineage>
        <taxon>Eukaryota</taxon>
        <taxon>Fungi</taxon>
        <taxon>Dikarya</taxon>
        <taxon>Ascomycota</taxon>
        <taxon>Saccharomycotina</taxon>
        <taxon>Pichiomycetes</taxon>
        <taxon>Pichiales</taxon>
        <taxon>Pichiaceae</taxon>
        <taxon>Ogataea</taxon>
    </lineage>
</organism>
<gene>
    <name evidence="4" type="ORF">OGAPHI_002786</name>
</gene>
<evidence type="ECO:0000313" key="4">
    <source>
        <dbReference type="EMBL" id="KAH3667137.1"/>
    </source>
</evidence>